<dbReference type="PANTHER" id="PTHR43579">
    <property type="match status" value="1"/>
</dbReference>
<dbReference type="RefSeq" id="WP_344228727.1">
    <property type="nucleotide sequence ID" value="NZ_BAAALH010000002.1"/>
</dbReference>
<dbReference type="Gene3D" id="1.10.390.10">
    <property type="entry name" value="Neutral Protease Domain 2"/>
    <property type="match status" value="1"/>
</dbReference>
<feature type="domain" description="Peptidase M4" evidence="9">
    <location>
        <begin position="151"/>
        <end position="229"/>
    </location>
</feature>
<feature type="region of interest" description="Disordered" evidence="8">
    <location>
        <begin position="22"/>
        <end position="48"/>
    </location>
</feature>
<keyword evidence="5 7" id="KW-0862">Zinc</keyword>
<keyword evidence="12" id="KW-1185">Reference proteome</keyword>
<dbReference type="InterPro" id="IPR027268">
    <property type="entry name" value="Peptidase_M4/M1_CTD_sf"/>
</dbReference>
<dbReference type="EC" id="3.4.24.-" evidence="7"/>
<evidence type="ECO:0000259" key="10">
    <source>
        <dbReference type="Pfam" id="PF02868"/>
    </source>
</evidence>
<comment type="subcellular location">
    <subcellularLocation>
        <location evidence="7">Secreted</location>
    </subcellularLocation>
</comment>
<protein>
    <recommendedName>
        <fullName evidence="7">Neutral metalloproteinase</fullName>
        <ecNumber evidence="7">3.4.24.-</ecNumber>
    </recommendedName>
</protein>
<dbReference type="Gene3D" id="3.10.170.10">
    <property type="match status" value="1"/>
</dbReference>
<name>A0ABV8XWG0_9MICC</name>
<dbReference type="Pfam" id="PF02868">
    <property type="entry name" value="Peptidase_M4_C"/>
    <property type="match status" value="1"/>
</dbReference>
<evidence type="ECO:0000256" key="1">
    <source>
        <dbReference type="ARBA" id="ARBA00009388"/>
    </source>
</evidence>
<keyword evidence="4 7" id="KW-0378">Hydrolase</keyword>
<evidence type="ECO:0000256" key="5">
    <source>
        <dbReference type="ARBA" id="ARBA00022833"/>
    </source>
</evidence>
<dbReference type="EMBL" id="JBHSEN010000001">
    <property type="protein sequence ID" value="MFC4429239.1"/>
    <property type="molecule type" value="Genomic_DNA"/>
</dbReference>
<comment type="caution">
    <text evidence="11">The sequence shown here is derived from an EMBL/GenBank/DDBJ whole genome shotgun (WGS) entry which is preliminary data.</text>
</comment>
<dbReference type="Proteomes" id="UP001595965">
    <property type="component" value="Unassembled WGS sequence"/>
</dbReference>
<comment type="function">
    <text evidence="7">Extracellular zinc metalloprotease.</text>
</comment>
<evidence type="ECO:0000256" key="4">
    <source>
        <dbReference type="ARBA" id="ARBA00022801"/>
    </source>
</evidence>
<keyword evidence="7" id="KW-0964">Secreted</keyword>
<dbReference type="SUPFAM" id="SSF55486">
    <property type="entry name" value="Metalloproteases ('zincins'), catalytic domain"/>
    <property type="match status" value="1"/>
</dbReference>
<organism evidence="11 12">
    <name type="scientific">Citricoccus alkalitolerans</name>
    <dbReference type="NCBI Taxonomy" id="246603"/>
    <lineage>
        <taxon>Bacteria</taxon>
        <taxon>Bacillati</taxon>
        <taxon>Actinomycetota</taxon>
        <taxon>Actinomycetes</taxon>
        <taxon>Micrococcales</taxon>
        <taxon>Micrococcaceae</taxon>
        <taxon>Citricoccus</taxon>
    </lineage>
</organism>
<evidence type="ECO:0000256" key="7">
    <source>
        <dbReference type="RuleBase" id="RU366073"/>
    </source>
</evidence>
<evidence type="ECO:0000256" key="3">
    <source>
        <dbReference type="ARBA" id="ARBA00022723"/>
    </source>
</evidence>
<evidence type="ECO:0000313" key="12">
    <source>
        <dbReference type="Proteomes" id="UP001595965"/>
    </source>
</evidence>
<evidence type="ECO:0000313" key="11">
    <source>
        <dbReference type="EMBL" id="MFC4429239.1"/>
    </source>
</evidence>
<keyword evidence="2 7" id="KW-0645">Protease</keyword>
<dbReference type="CDD" id="cd09597">
    <property type="entry name" value="M4_TLP"/>
    <property type="match status" value="1"/>
</dbReference>
<evidence type="ECO:0000259" key="9">
    <source>
        <dbReference type="Pfam" id="PF01447"/>
    </source>
</evidence>
<reference evidence="12" key="1">
    <citation type="journal article" date="2019" name="Int. J. Syst. Evol. Microbiol.">
        <title>The Global Catalogue of Microorganisms (GCM) 10K type strain sequencing project: providing services to taxonomists for standard genome sequencing and annotation.</title>
        <authorList>
            <consortium name="The Broad Institute Genomics Platform"/>
            <consortium name="The Broad Institute Genome Sequencing Center for Infectious Disease"/>
            <person name="Wu L."/>
            <person name="Ma J."/>
        </authorList>
    </citation>
    <scope>NUCLEOTIDE SEQUENCE [LARGE SCALE GENOMIC DNA]</scope>
    <source>
        <strain evidence="12">CGMCC 1.12125</strain>
    </source>
</reference>
<keyword evidence="6 7" id="KW-0482">Metalloprotease</keyword>
<feature type="compositionally biased region" description="Basic and acidic residues" evidence="8">
    <location>
        <begin position="25"/>
        <end position="35"/>
    </location>
</feature>
<dbReference type="InterPro" id="IPR023612">
    <property type="entry name" value="Peptidase_M4"/>
</dbReference>
<dbReference type="InterPro" id="IPR013856">
    <property type="entry name" value="Peptidase_M4_domain"/>
</dbReference>
<dbReference type="InterPro" id="IPR001570">
    <property type="entry name" value="Peptidase_M4_C_domain"/>
</dbReference>
<comment type="cofactor">
    <cofactor evidence="7">
        <name>Zn(2+)</name>
        <dbReference type="ChEBI" id="CHEBI:29105"/>
    </cofactor>
</comment>
<evidence type="ECO:0000256" key="8">
    <source>
        <dbReference type="SAM" id="MobiDB-lite"/>
    </source>
</evidence>
<keyword evidence="3" id="KW-0479">Metal-binding</keyword>
<sequence>MMSISLRNGSGTVPVAADPYRVRARMQDDRDRRAGPSDAGGNGRDSMTMFTATTPRDIDAAPGYRRRCAVPPYLLEHLSRHRPPVAVARTLGLDEQVRERRHRGALPERALAAPAGTLDRTISDAENTEELPGRTVRTEGQPPVEDVSVNEAYDGIGSVHAFLEEVYRQSSLDGTGLGLLATVHYGQRYDNAFWDGTQMVFGDGDGEVFTGFTPSVSVIAHELAHGLMQYSSDLLYEGQSGALNESFSDVLGVLVDQYAQGQTAEQASWLIGSEIFGEGVQADGLRSMAAPGTAYDDPRLGRDPQPAHMDDYVETTADYGGVHLNSGIPNKAFHLAAMALGGHSWERAGQVWFDVVTGESLPRDADFVSFAGATVLMAGERFDEAVATAIRDAWEQVGVLAARS</sequence>
<proteinExistence type="inferred from homology"/>
<comment type="similarity">
    <text evidence="1 7">Belongs to the peptidase M4 family.</text>
</comment>
<dbReference type="PRINTS" id="PR00730">
    <property type="entry name" value="THERMOLYSIN"/>
</dbReference>
<dbReference type="PANTHER" id="PTHR43579:SF1">
    <property type="entry name" value="NEUTRAL METALLOPROTEINASE"/>
    <property type="match status" value="1"/>
</dbReference>
<gene>
    <name evidence="11" type="ORF">ACFO0K_06055</name>
</gene>
<evidence type="ECO:0000256" key="2">
    <source>
        <dbReference type="ARBA" id="ARBA00022670"/>
    </source>
</evidence>
<dbReference type="InterPro" id="IPR052759">
    <property type="entry name" value="Metalloprotease_M4"/>
</dbReference>
<evidence type="ECO:0000256" key="6">
    <source>
        <dbReference type="ARBA" id="ARBA00023049"/>
    </source>
</evidence>
<dbReference type="Pfam" id="PF01447">
    <property type="entry name" value="Peptidase_M4"/>
    <property type="match status" value="1"/>
</dbReference>
<accession>A0ABV8XWG0</accession>
<feature type="domain" description="Peptidase M4 C-terminal" evidence="10">
    <location>
        <begin position="232"/>
        <end position="399"/>
    </location>
</feature>
<dbReference type="GO" id="GO:0016787">
    <property type="term" value="F:hydrolase activity"/>
    <property type="evidence" value="ECO:0007669"/>
    <property type="project" value="UniProtKB-KW"/>
</dbReference>